<proteinExistence type="inferred from homology"/>
<dbReference type="Pfam" id="PF01427">
    <property type="entry name" value="Peptidase_M15"/>
    <property type="match status" value="1"/>
</dbReference>
<feature type="chain" id="PRO_5043869323" description="D-alanyl-D-alanine dipeptidase" evidence="11">
    <location>
        <begin position="21"/>
        <end position="224"/>
    </location>
</feature>
<feature type="binding site" evidence="9">
    <location>
        <position position="206"/>
    </location>
    <ligand>
        <name>Zn(2+)</name>
        <dbReference type="ChEBI" id="CHEBI:29105"/>
        <note>catalytic</note>
    </ligand>
</feature>
<dbReference type="GO" id="GO:0006508">
    <property type="term" value="P:proteolysis"/>
    <property type="evidence" value="ECO:0007669"/>
    <property type="project" value="UniProtKB-KW"/>
</dbReference>
<dbReference type="GO" id="GO:0008237">
    <property type="term" value="F:metallopeptidase activity"/>
    <property type="evidence" value="ECO:0007669"/>
    <property type="project" value="UniProtKB-KW"/>
</dbReference>
<comment type="similarity">
    <text evidence="9 10">Belongs to the peptidase M15D family.</text>
</comment>
<dbReference type="Proteomes" id="UP001378188">
    <property type="component" value="Unassembled WGS sequence"/>
</dbReference>
<feature type="site" description="Transition state stabilizer" evidence="9">
    <location>
        <position position="93"/>
    </location>
</feature>
<keyword evidence="2 9" id="KW-0645">Protease</keyword>
<evidence type="ECO:0000313" key="12">
    <source>
        <dbReference type="EMBL" id="MEJ8574393.1"/>
    </source>
</evidence>
<dbReference type="PANTHER" id="PTHR43126:SF1">
    <property type="entry name" value="D-ALANYL-D-ALANINE DIPEPTIDASE"/>
    <property type="match status" value="1"/>
</dbReference>
<dbReference type="GO" id="GO:0008270">
    <property type="term" value="F:zinc ion binding"/>
    <property type="evidence" value="ECO:0007669"/>
    <property type="project" value="UniProtKB-UniRule"/>
</dbReference>
<keyword evidence="13" id="KW-1185">Reference proteome</keyword>
<dbReference type="InterPro" id="IPR000755">
    <property type="entry name" value="A_A_dipeptidase"/>
</dbReference>
<reference evidence="12 13" key="1">
    <citation type="submission" date="2024-02" db="EMBL/GenBank/DDBJ databases">
        <title>Genome analysis and characterization of Microbaculum marinisediminis sp. nov., isolated from marine sediment.</title>
        <authorList>
            <person name="Du Z.-J."/>
            <person name="Ye Y.-Q."/>
            <person name="Zhang Z.-R."/>
            <person name="Yuan S.-M."/>
            <person name="Zhang X.-Y."/>
        </authorList>
    </citation>
    <scope>NUCLEOTIDE SEQUENCE [LARGE SCALE GENOMIC DNA]</scope>
    <source>
        <strain evidence="12 13">SDUM1044001</strain>
    </source>
</reference>
<evidence type="ECO:0000256" key="3">
    <source>
        <dbReference type="ARBA" id="ARBA00022723"/>
    </source>
</evidence>
<dbReference type="RefSeq" id="WP_340332089.1">
    <property type="nucleotide sequence ID" value="NZ_JAZHOF010000011.1"/>
</dbReference>
<dbReference type="InterPro" id="IPR009045">
    <property type="entry name" value="Zn_M74/Hedgehog-like"/>
</dbReference>
<organism evidence="12 13">
    <name type="scientific">Microbaculum marinum</name>
    <dbReference type="NCBI Taxonomy" id="1764581"/>
    <lineage>
        <taxon>Bacteria</taxon>
        <taxon>Pseudomonadati</taxon>
        <taxon>Pseudomonadota</taxon>
        <taxon>Alphaproteobacteria</taxon>
        <taxon>Hyphomicrobiales</taxon>
        <taxon>Tepidamorphaceae</taxon>
        <taxon>Microbaculum</taxon>
    </lineage>
</organism>
<keyword evidence="8 10" id="KW-0961">Cell wall biogenesis/degradation</keyword>
<evidence type="ECO:0000256" key="8">
    <source>
        <dbReference type="ARBA" id="ARBA00023316"/>
    </source>
</evidence>
<evidence type="ECO:0000256" key="6">
    <source>
        <dbReference type="ARBA" id="ARBA00022997"/>
    </source>
</evidence>
<evidence type="ECO:0000256" key="2">
    <source>
        <dbReference type="ARBA" id="ARBA00022670"/>
    </source>
</evidence>
<dbReference type="EMBL" id="JAZHOF010000011">
    <property type="protein sequence ID" value="MEJ8574393.1"/>
    <property type="molecule type" value="Genomic_DNA"/>
</dbReference>
<dbReference type="HAMAP" id="MF_01924">
    <property type="entry name" value="A_A_dipeptidase"/>
    <property type="match status" value="1"/>
</dbReference>
<evidence type="ECO:0000256" key="7">
    <source>
        <dbReference type="ARBA" id="ARBA00023049"/>
    </source>
</evidence>
<keyword evidence="5 9" id="KW-0862">Zinc</keyword>
<dbReference type="PANTHER" id="PTHR43126">
    <property type="entry name" value="D-ALANYL-D-ALANINE DIPEPTIDASE"/>
    <property type="match status" value="1"/>
</dbReference>
<dbReference type="EC" id="3.4.13.22" evidence="9 10"/>
<feature type="signal peptide" evidence="11">
    <location>
        <begin position="1"/>
        <end position="20"/>
    </location>
</feature>
<evidence type="ECO:0000256" key="9">
    <source>
        <dbReference type="HAMAP-Rule" id="MF_01924"/>
    </source>
</evidence>
<sequence length="224" mass="25262">MKNCATAIVFALLLPAIASAEEVPEGFADVSTVVPGLVVDMRYFGSDNFTGAPVEGYESPVCLLSRPATEALARIQAELAGFALGLKVFDCYRPARAVAEFVRWSKDEDDLKMKAQYYPTLEKGELFPQGYIAERSGHSRGSTVDLTLVYLPFQSELPMGTGYDFFSERSWPDNPDQPSQARANRLLLQSVMVRHGFKPYEYEWWHFTLADEPYPETYFDFPVR</sequence>
<comment type="function">
    <text evidence="9 10">Catalyzes hydrolysis of the D-alanyl-D-alanine dipeptide.</text>
</comment>
<dbReference type="SUPFAM" id="SSF55166">
    <property type="entry name" value="Hedgehog/DD-peptidase"/>
    <property type="match status" value="1"/>
</dbReference>
<name>A0AAW9RZP7_9HYPH</name>
<keyword evidence="3 9" id="KW-0479">Metal-binding</keyword>
<evidence type="ECO:0000313" key="13">
    <source>
        <dbReference type="Proteomes" id="UP001378188"/>
    </source>
</evidence>
<evidence type="ECO:0000256" key="5">
    <source>
        <dbReference type="ARBA" id="ARBA00022833"/>
    </source>
</evidence>
<keyword evidence="7 9" id="KW-0482">Metalloprotease</keyword>
<dbReference type="PIRSF" id="PIRSF026671">
    <property type="entry name" value="AA_dipeptidase"/>
    <property type="match status" value="1"/>
</dbReference>
<comment type="cofactor">
    <cofactor evidence="9">
        <name>Zn(2+)</name>
        <dbReference type="ChEBI" id="CHEBI:29105"/>
    </cofactor>
    <text evidence="9">Binds 1 zinc ion per subunit.</text>
</comment>
<gene>
    <name evidence="9" type="primary">ddpX</name>
    <name evidence="12" type="ORF">V3328_23120</name>
</gene>
<dbReference type="GO" id="GO:0071555">
    <property type="term" value="P:cell wall organization"/>
    <property type="evidence" value="ECO:0007669"/>
    <property type="project" value="UniProtKB-KW"/>
</dbReference>
<evidence type="ECO:0000256" key="4">
    <source>
        <dbReference type="ARBA" id="ARBA00022801"/>
    </source>
</evidence>
<evidence type="ECO:0000256" key="1">
    <source>
        <dbReference type="ARBA" id="ARBA00001362"/>
    </source>
</evidence>
<dbReference type="Gene3D" id="3.30.1380.10">
    <property type="match status" value="1"/>
</dbReference>
<keyword evidence="6 9" id="KW-0224">Dipeptidase</keyword>
<comment type="caution">
    <text evidence="12">The sequence shown here is derived from an EMBL/GenBank/DDBJ whole genome shotgun (WGS) entry which is preliminary data.</text>
</comment>
<protein>
    <recommendedName>
        <fullName evidence="9 10">D-alanyl-D-alanine dipeptidase</fullName>
        <shortName evidence="9 10">D-Ala-D-Ala dipeptidase</shortName>
        <ecNumber evidence="9 10">3.4.13.22</ecNumber>
    </recommendedName>
</protein>
<keyword evidence="4 9" id="KW-0378">Hydrolase</keyword>
<comment type="catalytic activity">
    <reaction evidence="1 9 10">
        <text>D-alanyl-D-alanine + H2O = 2 D-alanine</text>
        <dbReference type="Rhea" id="RHEA:20661"/>
        <dbReference type="ChEBI" id="CHEBI:15377"/>
        <dbReference type="ChEBI" id="CHEBI:57416"/>
        <dbReference type="ChEBI" id="CHEBI:57822"/>
        <dbReference type="EC" id="3.4.13.22"/>
    </reaction>
</comment>
<dbReference type="AlphaFoldDB" id="A0AAW9RZP7"/>
<evidence type="ECO:0000256" key="10">
    <source>
        <dbReference type="PIRNR" id="PIRNR026671"/>
    </source>
</evidence>
<feature type="binding site" evidence="9">
    <location>
        <position position="138"/>
    </location>
    <ligand>
        <name>Zn(2+)</name>
        <dbReference type="ChEBI" id="CHEBI:29105"/>
        <note>catalytic</note>
    </ligand>
</feature>
<feature type="active site" description="Proton donor/acceptor" evidence="9">
    <location>
        <position position="203"/>
    </location>
</feature>
<feature type="binding site" evidence="9">
    <location>
        <position position="145"/>
    </location>
    <ligand>
        <name>Zn(2+)</name>
        <dbReference type="ChEBI" id="CHEBI:29105"/>
        <note>catalytic</note>
    </ligand>
</feature>
<accession>A0AAW9RZP7</accession>
<dbReference type="GO" id="GO:0160237">
    <property type="term" value="F:D-Ala-D-Ala dipeptidase activity"/>
    <property type="evidence" value="ECO:0007669"/>
    <property type="project" value="UniProtKB-EC"/>
</dbReference>
<keyword evidence="11" id="KW-0732">Signal</keyword>
<dbReference type="CDD" id="cd14817">
    <property type="entry name" value="D-Ala-D-Ala_dipeptidase_VanX"/>
    <property type="match status" value="1"/>
</dbReference>
<evidence type="ECO:0000256" key="11">
    <source>
        <dbReference type="SAM" id="SignalP"/>
    </source>
</evidence>